<dbReference type="PANTHER" id="PTHR33428:SF14">
    <property type="entry name" value="CARBOXYLESTERASE TYPE B DOMAIN-CONTAINING PROTEIN"/>
    <property type="match status" value="1"/>
</dbReference>
<proteinExistence type="predicted"/>
<evidence type="ECO:0000313" key="1">
    <source>
        <dbReference type="EMBL" id="CAL5219092.1"/>
    </source>
</evidence>
<comment type="caution">
    <text evidence="1">The sequence shown here is derived from an EMBL/GenBank/DDBJ whole genome shotgun (WGS) entry which is preliminary data.</text>
</comment>
<dbReference type="SUPFAM" id="SSF53474">
    <property type="entry name" value="alpha/beta-Hydrolases"/>
    <property type="match status" value="1"/>
</dbReference>
<accession>A0ABP1FNI7</accession>
<protein>
    <submittedName>
        <fullName evidence="1">G860 protein</fullName>
    </submittedName>
</protein>
<dbReference type="InterPro" id="IPR029058">
    <property type="entry name" value="AB_hydrolase_fold"/>
</dbReference>
<organism evidence="1 2">
    <name type="scientific">Coccomyxa viridis</name>
    <dbReference type="NCBI Taxonomy" id="1274662"/>
    <lineage>
        <taxon>Eukaryota</taxon>
        <taxon>Viridiplantae</taxon>
        <taxon>Chlorophyta</taxon>
        <taxon>core chlorophytes</taxon>
        <taxon>Trebouxiophyceae</taxon>
        <taxon>Trebouxiophyceae incertae sedis</taxon>
        <taxon>Coccomyxaceae</taxon>
        <taxon>Coccomyxa</taxon>
    </lineage>
</organism>
<reference evidence="1 2" key="1">
    <citation type="submission" date="2024-06" db="EMBL/GenBank/DDBJ databases">
        <authorList>
            <person name="Kraege A."/>
            <person name="Thomma B."/>
        </authorList>
    </citation>
    <scope>NUCLEOTIDE SEQUENCE [LARGE SCALE GENOMIC DNA]</scope>
</reference>
<sequence>MCTALDRHAGEAHDLQPRAVPIERRSLLVTLASAAALYKKLPEAQAAAEEASHVSEASQPGPTAISARLTTPDYTAAGPLLSSAFPNLEHTCSRCFPACVGNRCMLRLGVFFPRDGRSKGLPPPYPLAIISGGFVTAASSYLSYAKRLASWGYTVVLHDKVESATEPLSDRVSVELLREIMDWCKSDPSISQLTDTSRTYLCGHSRGAKISTLTAAVDERVKALCLWDPVDVTVYAPQSAEYPSAVAALRNVQGNLPVAIVGGGKAGDCVPKNSNYRSFYNASQGPSWEVVLGKAGHFQFLDSQSMLQRTICAVGPVQDVSVRGIAQAVMVAWGETMVKGRSAETIASYRSGELMASLPSEAQTAHEKLLRTQETIETSLGLSSPSNFASRFKNFGS</sequence>
<dbReference type="Gene3D" id="3.40.50.1820">
    <property type="entry name" value="alpha/beta hydrolase"/>
    <property type="match status" value="1"/>
</dbReference>
<dbReference type="Pfam" id="PF07224">
    <property type="entry name" value="Chlorophyllase"/>
    <property type="match status" value="1"/>
</dbReference>
<keyword evidence="2" id="KW-1185">Reference proteome</keyword>
<dbReference type="EMBL" id="CAXHTA020000002">
    <property type="protein sequence ID" value="CAL5219092.1"/>
    <property type="molecule type" value="Genomic_DNA"/>
</dbReference>
<evidence type="ECO:0000313" key="2">
    <source>
        <dbReference type="Proteomes" id="UP001497392"/>
    </source>
</evidence>
<name>A0ABP1FNI7_9CHLO</name>
<dbReference type="Proteomes" id="UP001497392">
    <property type="component" value="Unassembled WGS sequence"/>
</dbReference>
<gene>
    <name evidence="1" type="primary">g860</name>
    <name evidence="1" type="ORF">VP750_LOCUS751</name>
</gene>
<dbReference type="PANTHER" id="PTHR33428">
    <property type="entry name" value="CHLOROPHYLLASE-2, CHLOROPLASTIC"/>
    <property type="match status" value="1"/>
</dbReference>
<dbReference type="InterPro" id="IPR017395">
    <property type="entry name" value="Chlorophyllase-like"/>
</dbReference>